<dbReference type="EMBL" id="JACHNU010000001">
    <property type="protein sequence ID" value="MBB4660453.1"/>
    <property type="molecule type" value="Genomic_DNA"/>
</dbReference>
<proteinExistence type="predicted"/>
<dbReference type="RefSeq" id="WP_183341092.1">
    <property type="nucleotide sequence ID" value="NZ_JACHNU010000001.1"/>
</dbReference>
<reference evidence="1 2" key="1">
    <citation type="submission" date="2020-08" db="EMBL/GenBank/DDBJ databases">
        <title>Genomic Encyclopedia of Archaeal and Bacterial Type Strains, Phase II (KMG-II): from individual species to whole genera.</title>
        <authorList>
            <person name="Goeker M."/>
        </authorList>
    </citation>
    <scope>NUCLEOTIDE SEQUENCE [LARGE SCALE GENOMIC DNA]</scope>
    <source>
        <strain evidence="1 2">DSM 23288</strain>
    </source>
</reference>
<keyword evidence="2" id="KW-1185">Reference proteome</keyword>
<evidence type="ECO:0000313" key="2">
    <source>
        <dbReference type="Proteomes" id="UP000585272"/>
    </source>
</evidence>
<name>A0A840I874_9ACTN</name>
<sequence>MARNVWERTAYRRTADRWTADHAEPAGEGTAGDREAAACVVRSVSG</sequence>
<gene>
    <name evidence="1" type="ORF">BDZ31_000026</name>
</gene>
<organism evidence="1 2">
    <name type="scientific">Conexibacter arvalis</name>
    <dbReference type="NCBI Taxonomy" id="912552"/>
    <lineage>
        <taxon>Bacteria</taxon>
        <taxon>Bacillati</taxon>
        <taxon>Actinomycetota</taxon>
        <taxon>Thermoleophilia</taxon>
        <taxon>Solirubrobacterales</taxon>
        <taxon>Conexibacteraceae</taxon>
        <taxon>Conexibacter</taxon>
    </lineage>
</organism>
<dbReference type="AlphaFoldDB" id="A0A840I874"/>
<dbReference type="Proteomes" id="UP000585272">
    <property type="component" value="Unassembled WGS sequence"/>
</dbReference>
<evidence type="ECO:0000313" key="1">
    <source>
        <dbReference type="EMBL" id="MBB4660453.1"/>
    </source>
</evidence>
<comment type="caution">
    <text evidence="1">The sequence shown here is derived from an EMBL/GenBank/DDBJ whole genome shotgun (WGS) entry which is preliminary data.</text>
</comment>
<accession>A0A840I874</accession>
<protein>
    <submittedName>
        <fullName evidence="1">Uncharacterized protein</fullName>
    </submittedName>
</protein>